<evidence type="ECO:0000259" key="2">
    <source>
        <dbReference type="Pfam" id="PF02120"/>
    </source>
</evidence>
<keyword evidence="3" id="KW-0282">Flagellum</keyword>
<reference evidence="3 4" key="1">
    <citation type="submission" date="2019-07" db="EMBL/GenBank/DDBJ databases">
        <title>Genome sequencing of 100 strains of the haloalkaliphilic chemolithoautotrophic sulfur-oxidizing bacterium Thioalkalivibrio.</title>
        <authorList>
            <person name="Muyzer G."/>
        </authorList>
    </citation>
    <scope>NUCLEOTIDE SEQUENCE [LARGE SCALE GENOMIC DNA]</scope>
    <source>
        <strain evidence="3 4">ASO4-4</strain>
    </source>
</reference>
<evidence type="ECO:0000256" key="1">
    <source>
        <dbReference type="SAM" id="MobiDB-lite"/>
    </source>
</evidence>
<feature type="region of interest" description="Disordered" evidence="1">
    <location>
        <begin position="542"/>
        <end position="588"/>
    </location>
</feature>
<dbReference type="Gene3D" id="3.30.750.140">
    <property type="match status" value="1"/>
</dbReference>
<evidence type="ECO:0000313" key="3">
    <source>
        <dbReference type="EMBL" id="TWI72415.1"/>
    </source>
</evidence>
<keyword evidence="4" id="KW-1185">Reference proteome</keyword>
<dbReference type="Proteomes" id="UP000318307">
    <property type="component" value="Unassembled WGS sequence"/>
</dbReference>
<dbReference type="AlphaFoldDB" id="A0A562RTH1"/>
<dbReference type="InterPro" id="IPR038610">
    <property type="entry name" value="FliK-like_C_sf"/>
</dbReference>
<feature type="region of interest" description="Disordered" evidence="1">
    <location>
        <begin position="427"/>
        <end position="448"/>
    </location>
</feature>
<evidence type="ECO:0000313" key="4">
    <source>
        <dbReference type="Proteomes" id="UP000318307"/>
    </source>
</evidence>
<feature type="region of interest" description="Disordered" evidence="1">
    <location>
        <begin position="379"/>
        <end position="400"/>
    </location>
</feature>
<accession>A0A562RTH1</accession>
<dbReference type="OrthoDB" id="5432473at2"/>
<name>A0A562RTH1_9BACT</name>
<keyword evidence="3" id="KW-0966">Cell projection</keyword>
<keyword evidence="3" id="KW-0969">Cilium</keyword>
<organism evidence="3 4">
    <name type="scientific">Desulfobotulus alkaliphilus</name>
    <dbReference type="NCBI Taxonomy" id="622671"/>
    <lineage>
        <taxon>Bacteria</taxon>
        <taxon>Pseudomonadati</taxon>
        <taxon>Thermodesulfobacteriota</taxon>
        <taxon>Desulfobacteria</taxon>
        <taxon>Desulfobacterales</taxon>
        <taxon>Desulfobacteraceae</taxon>
        <taxon>Desulfobotulus</taxon>
    </lineage>
</organism>
<proteinExistence type="predicted"/>
<dbReference type="CDD" id="cd17470">
    <property type="entry name" value="T3SS_Flik_C"/>
    <property type="match status" value="1"/>
</dbReference>
<dbReference type="EMBL" id="VLLC01000010">
    <property type="protein sequence ID" value="TWI72415.1"/>
    <property type="molecule type" value="Genomic_DNA"/>
</dbReference>
<comment type="caution">
    <text evidence="3">The sequence shown here is derived from an EMBL/GenBank/DDBJ whole genome shotgun (WGS) entry which is preliminary data.</text>
</comment>
<dbReference type="InterPro" id="IPR021136">
    <property type="entry name" value="Flagellar_hook_control-like_C"/>
</dbReference>
<protein>
    <submittedName>
        <fullName evidence="3">Flagellar hook-length control protein FliK</fullName>
    </submittedName>
</protein>
<feature type="domain" description="Flagellar hook-length control protein-like C-terminal" evidence="2">
    <location>
        <begin position="456"/>
        <end position="535"/>
    </location>
</feature>
<sequence length="588" mass="63741">MIFSPAPAMSFEKGFVPSRSGSQGAEGRGFDAFLEKARGLPEKGGAKADPRLSLQAVLDRMRMQLQALTGMGRQDMTVDPEALDWLRQMILGSGLEGDARDTLLDVIENGSRENLSMGRLLDRLRMTSEEMDMELVPDSSGLSLGSLPYIYNFLNDLGVSRERIHTMLDRSAMEGQGFSLDRLGRELALLRQDLSEGGLGGAGGTSGAGVIGVLDSMLGHLRAMGAGGQEKGFSHDTARLLEKSVLAALAGRDMSARASERKAEFHLPAHEVAADFLRQIQPGGRFLGVTEAREAAMGKGVTDSGGQPYQWADMRGGEPVMEATVLEAERKSYLSEKDLIDFIEKSEAKKHWNLKEYLLQADTGGAGNGEDSILGKIKSMGGFQGGDSGEDHGSGSGARPQDMFRAAEKKNVKGEGQLTDPVLAAQGAKGSENRITRSDPAPPPPPPAFVMDQVGRKMADAIRDGQNEVSFQLKPEHLGRLHLRIENIAGVVNIRMLAEQKGTHELLLAQAAELKAQMQEQGMRVERIEVSVSPDFDSALFRERERERESRRSKKSEKNGTTAAESGGRRHPVSIPVNSRDSRLHLMA</sequence>
<gene>
    <name evidence="3" type="ORF">LZ24_01557</name>
</gene>
<dbReference type="Pfam" id="PF02120">
    <property type="entry name" value="Flg_hook"/>
    <property type="match status" value="1"/>
</dbReference>
<dbReference type="RefSeq" id="WP_144684211.1">
    <property type="nucleotide sequence ID" value="NZ_VLLC01000010.1"/>
</dbReference>